<keyword evidence="2" id="KW-1185">Reference proteome</keyword>
<proteinExistence type="predicted"/>
<dbReference type="AlphaFoldDB" id="A0A1I2GZ80"/>
<evidence type="ECO:0000313" key="1">
    <source>
        <dbReference type="EMBL" id="SFF22067.1"/>
    </source>
</evidence>
<dbReference type="STRING" id="662367.SAMN05216167_13622"/>
<accession>A0A1I2GZ80</accession>
<reference evidence="1 2" key="1">
    <citation type="submission" date="2016-10" db="EMBL/GenBank/DDBJ databases">
        <authorList>
            <person name="de Groot N.N."/>
        </authorList>
    </citation>
    <scope>NUCLEOTIDE SEQUENCE [LARGE SCALE GENOMIC DNA]</scope>
    <source>
        <strain evidence="1 2">DSM 26130</strain>
    </source>
</reference>
<sequence>MIAAALKSQDTLALSALKNNTGKPIRFVFSAFMYLLMESSWEENHEEGYVVIYGIEARKTLLKLACLDQEEDQSVAEPSTLPLDTYDFLL</sequence>
<name>A0A1I2GZ80_9BACT</name>
<dbReference type="RefSeq" id="WP_093834609.1">
    <property type="nucleotide sequence ID" value="NZ_FOLQ01000036.1"/>
</dbReference>
<organism evidence="1 2">
    <name type="scientific">Spirosoma endophyticum</name>
    <dbReference type="NCBI Taxonomy" id="662367"/>
    <lineage>
        <taxon>Bacteria</taxon>
        <taxon>Pseudomonadati</taxon>
        <taxon>Bacteroidota</taxon>
        <taxon>Cytophagia</taxon>
        <taxon>Cytophagales</taxon>
        <taxon>Cytophagaceae</taxon>
        <taxon>Spirosoma</taxon>
    </lineage>
</organism>
<dbReference type="Proteomes" id="UP000198598">
    <property type="component" value="Unassembled WGS sequence"/>
</dbReference>
<dbReference type="EMBL" id="FOLQ01000036">
    <property type="protein sequence ID" value="SFF22067.1"/>
    <property type="molecule type" value="Genomic_DNA"/>
</dbReference>
<protein>
    <submittedName>
        <fullName evidence="1">Uncharacterized protein</fullName>
    </submittedName>
</protein>
<gene>
    <name evidence="1" type="ORF">SAMN05216167_13622</name>
</gene>
<evidence type="ECO:0000313" key="2">
    <source>
        <dbReference type="Proteomes" id="UP000198598"/>
    </source>
</evidence>